<organism evidence="1 2">
    <name type="scientific">Rhodoplanes roseus</name>
    <dbReference type="NCBI Taxonomy" id="29409"/>
    <lineage>
        <taxon>Bacteria</taxon>
        <taxon>Pseudomonadati</taxon>
        <taxon>Pseudomonadota</taxon>
        <taxon>Alphaproteobacteria</taxon>
        <taxon>Hyphomicrobiales</taxon>
        <taxon>Nitrobacteraceae</taxon>
        <taxon>Rhodoplanes</taxon>
    </lineage>
</organism>
<evidence type="ECO:0000313" key="2">
    <source>
        <dbReference type="Proteomes" id="UP000249130"/>
    </source>
</evidence>
<evidence type="ECO:0000313" key="1">
    <source>
        <dbReference type="EMBL" id="RAI37639.1"/>
    </source>
</evidence>
<proteinExistence type="predicted"/>
<accession>A0A327KFR8</accession>
<dbReference type="Proteomes" id="UP000249130">
    <property type="component" value="Unassembled WGS sequence"/>
</dbReference>
<sequence length="62" mass="7127">MLLDPEQHRRNALSFTGRAEATGSAEERDHFVRMARTSELLAKNADWLRSIDAFLADWRPKA</sequence>
<gene>
    <name evidence="1" type="ORF">CH341_29290</name>
</gene>
<keyword evidence="2" id="KW-1185">Reference proteome</keyword>
<comment type="caution">
    <text evidence="1">The sequence shown here is derived from an EMBL/GenBank/DDBJ whole genome shotgun (WGS) entry which is preliminary data.</text>
</comment>
<dbReference type="EMBL" id="NPEX01000427">
    <property type="protein sequence ID" value="RAI37639.1"/>
    <property type="molecule type" value="Genomic_DNA"/>
</dbReference>
<protein>
    <submittedName>
        <fullName evidence="1">Uncharacterized protein</fullName>
    </submittedName>
</protein>
<name>A0A327KFR8_9BRAD</name>
<reference evidence="1 2" key="1">
    <citation type="submission" date="2017-07" db="EMBL/GenBank/DDBJ databases">
        <title>Draft Genome Sequences of Select Purple Nonsulfur Bacteria.</title>
        <authorList>
            <person name="Lasarre B."/>
            <person name="Mckinlay J.B."/>
        </authorList>
    </citation>
    <scope>NUCLEOTIDE SEQUENCE [LARGE SCALE GENOMIC DNA]</scope>
    <source>
        <strain evidence="1 2">DSM 5909</strain>
    </source>
</reference>
<dbReference type="AlphaFoldDB" id="A0A327KFR8"/>